<dbReference type="EMBL" id="VFQF01000001">
    <property type="protein sequence ID" value="TQN47447.1"/>
    <property type="molecule type" value="Genomic_DNA"/>
</dbReference>
<dbReference type="GO" id="GO:0004803">
    <property type="term" value="F:transposase activity"/>
    <property type="evidence" value="ECO:0007669"/>
    <property type="project" value="InterPro"/>
</dbReference>
<dbReference type="AlphaFoldDB" id="A0A543PTN5"/>
<dbReference type="PANTHER" id="PTHR33055">
    <property type="entry name" value="TRANSPOSASE FOR INSERTION SEQUENCE ELEMENT IS1111A"/>
    <property type="match status" value="1"/>
</dbReference>
<dbReference type="Pfam" id="PF01548">
    <property type="entry name" value="DEDD_Tnp_IS110"/>
    <property type="match status" value="1"/>
</dbReference>
<feature type="domain" description="Transposase IS110-like N-terminal" evidence="1">
    <location>
        <begin position="2"/>
        <end position="111"/>
    </location>
</feature>
<sequence length="376" mass="40926">MTVACEPTGHRWMVLAQLAAERGMSFVCVQPAASSWARKSEDLTTDKTDDKDAVLIARLTGQLRCYLPEPVDEANAAWTRLRHLGSRREELLGQHVAAVQTVRDLLECVWPAALETAKQPFRSATWVAALTVVVGQGRGRDAGDLDRTRRLGLARFERAVRAEVARRGGIRSCLRIARGLFAALTDTAGVIAHRPAVFERIEWTLADWDDARAKLANVEDRMTAALDELGLTPLVSSIDGLSPVGAAAILAQTGDLTRFTSARAVVKHAGLAPRERKSGTFTGKARVTGAGRPQLRVAAWRAVWGCLQTNRVYAARYRHLTSRETNRLTPTQAQTAVAGAILRQLYAVVTQQRAWDPVIAAHGTTTSKENARTAAA</sequence>
<name>A0A543PTN5_9MICO</name>
<protein>
    <submittedName>
        <fullName evidence="3">Transposase</fullName>
    </submittedName>
</protein>
<evidence type="ECO:0000313" key="4">
    <source>
        <dbReference type="Proteomes" id="UP000320085"/>
    </source>
</evidence>
<organism evidence="3 4">
    <name type="scientific">Humibacillus xanthopallidus</name>
    <dbReference type="NCBI Taxonomy" id="412689"/>
    <lineage>
        <taxon>Bacteria</taxon>
        <taxon>Bacillati</taxon>
        <taxon>Actinomycetota</taxon>
        <taxon>Actinomycetes</taxon>
        <taxon>Micrococcales</taxon>
        <taxon>Intrasporangiaceae</taxon>
        <taxon>Humibacillus</taxon>
    </lineage>
</organism>
<dbReference type="PANTHER" id="PTHR33055:SF3">
    <property type="entry name" value="PUTATIVE TRANSPOSASE FOR IS117-RELATED"/>
    <property type="match status" value="1"/>
</dbReference>
<dbReference type="InterPro" id="IPR047650">
    <property type="entry name" value="Transpos_IS110"/>
</dbReference>
<dbReference type="GO" id="GO:0003677">
    <property type="term" value="F:DNA binding"/>
    <property type="evidence" value="ECO:0007669"/>
    <property type="project" value="InterPro"/>
</dbReference>
<dbReference type="Pfam" id="PF02371">
    <property type="entry name" value="Transposase_20"/>
    <property type="match status" value="1"/>
</dbReference>
<feature type="domain" description="Transposase IS116/IS110/IS902 C-terminal" evidence="2">
    <location>
        <begin position="234"/>
        <end position="317"/>
    </location>
</feature>
<reference evidence="3 4" key="1">
    <citation type="submission" date="2019-06" db="EMBL/GenBank/DDBJ databases">
        <title>Sequencing the genomes of 1000 actinobacteria strains.</title>
        <authorList>
            <person name="Klenk H.-P."/>
        </authorList>
    </citation>
    <scope>NUCLEOTIDE SEQUENCE [LARGE SCALE GENOMIC DNA]</scope>
    <source>
        <strain evidence="3 4">DSM 21776</strain>
    </source>
</reference>
<dbReference type="GO" id="GO:0006313">
    <property type="term" value="P:DNA transposition"/>
    <property type="evidence" value="ECO:0007669"/>
    <property type="project" value="InterPro"/>
</dbReference>
<accession>A0A543PTN5</accession>
<gene>
    <name evidence="3" type="ORF">FHX52_0549</name>
</gene>
<dbReference type="Proteomes" id="UP000320085">
    <property type="component" value="Unassembled WGS sequence"/>
</dbReference>
<evidence type="ECO:0000313" key="3">
    <source>
        <dbReference type="EMBL" id="TQN47447.1"/>
    </source>
</evidence>
<comment type="caution">
    <text evidence="3">The sequence shown here is derived from an EMBL/GenBank/DDBJ whole genome shotgun (WGS) entry which is preliminary data.</text>
</comment>
<dbReference type="InterPro" id="IPR002525">
    <property type="entry name" value="Transp_IS110-like_N"/>
</dbReference>
<evidence type="ECO:0000259" key="2">
    <source>
        <dbReference type="Pfam" id="PF02371"/>
    </source>
</evidence>
<dbReference type="InterPro" id="IPR003346">
    <property type="entry name" value="Transposase_20"/>
</dbReference>
<proteinExistence type="predicted"/>
<evidence type="ECO:0000259" key="1">
    <source>
        <dbReference type="Pfam" id="PF01548"/>
    </source>
</evidence>